<reference evidence="1 2" key="1">
    <citation type="submission" date="2018-06" db="EMBL/GenBank/DDBJ databases">
        <title>The draft genome sequences of strains SCU63 and S1.</title>
        <authorList>
            <person name="Gan L."/>
        </authorList>
    </citation>
    <scope>NUCLEOTIDE SEQUENCE [LARGE SCALE GENOMIC DNA]</scope>
    <source>
        <strain evidence="1 2">SCU63</strain>
    </source>
</reference>
<dbReference type="Gene3D" id="3.40.50.300">
    <property type="entry name" value="P-loop containing nucleotide triphosphate hydrolases"/>
    <property type="match status" value="1"/>
</dbReference>
<dbReference type="Pfam" id="PF02283">
    <property type="entry name" value="CobU"/>
    <property type="match status" value="1"/>
</dbReference>
<name>A0A365L6P9_9BACL</name>
<protein>
    <submittedName>
        <fullName evidence="1">Uncharacterized protein</fullName>
    </submittedName>
</protein>
<dbReference type="EMBL" id="QLZR01000001">
    <property type="protein sequence ID" value="RAZ80811.1"/>
    <property type="molecule type" value="Genomic_DNA"/>
</dbReference>
<keyword evidence="2" id="KW-1185">Reference proteome</keyword>
<dbReference type="SUPFAM" id="SSF52540">
    <property type="entry name" value="P-loop containing nucleoside triphosphate hydrolases"/>
    <property type="match status" value="1"/>
</dbReference>
<sequence>MQIVFGGAFNGKRQFVKQQVKLDEWSWYEGICPESISEPAVIAGFENWVKLQLQNEISEEEILQQVKKVSQQAGSSEQIWILTDMNRGIVPIDPVERELRDVIGRIYQYLFAEAQQITRIWYGIPQIIKGADHCENLYKNR</sequence>
<evidence type="ECO:0000313" key="1">
    <source>
        <dbReference type="EMBL" id="RAZ80811.1"/>
    </source>
</evidence>
<accession>A0A365L6P9</accession>
<dbReference type="RefSeq" id="WP_112221239.1">
    <property type="nucleotide sequence ID" value="NZ_CP047673.1"/>
</dbReference>
<dbReference type="GO" id="GO:0009236">
    <property type="term" value="P:cobalamin biosynthetic process"/>
    <property type="evidence" value="ECO:0007669"/>
    <property type="project" value="UniProtKB-UniPathway"/>
</dbReference>
<comment type="caution">
    <text evidence="1">The sequence shown here is derived from an EMBL/GenBank/DDBJ whole genome shotgun (WGS) entry which is preliminary data.</text>
</comment>
<proteinExistence type="predicted"/>
<dbReference type="GO" id="GO:0000166">
    <property type="term" value="F:nucleotide binding"/>
    <property type="evidence" value="ECO:0007669"/>
    <property type="project" value="InterPro"/>
</dbReference>
<dbReference type="Proteomes" id="UP000251002">
    <property type="component" value="Unassembled WGS sequence"/>
</dbReference>
<evidence type="ECO:0000313" key="2">
    <source>
        <dbReference type="Proteomes" id="UP000251002"/>
    </source>
</evidence>
<dbReference type="GO" id="GO:0043752">
    <property type="term" value="F:adenosylcobinamide kinase activity"/>
    <property type="evidence" value="ECO:0007669"/>
    <property type="project" value="InterPro"/>
</dbReference>
<dbReference type="AlphaFoldDB" id="A0A365L6P9"/>
<dbReference type="InterPro" id="IPR027417">
    <property type="entry name" value="P-loop_NTPase"/>
</dbReference>
<organism evidence="1 2">
    <name type="scientific">Planococcus halotolerans</name>
    <dbReference type="NCBI Taxonomy" id="2233542"/>
    <lineage>
        <taxon>Bacteria</taxon>
        <taxon>Bacillati</taxon>
        <taxon>Bacillota</taxon>
        <taxon>Bacilli</taxon>
        <taxon>Bacillales</taxon>
        <taxon>Caryophanaceae</taxon>
        <taxon>Planococcus</taxon>
    </lineage>
</organism>
<dbReference type="InterPro" id="IPR003203">
    <property type="entry name" value="CobU/CobP"/>
</dbReference>
<dbReference type="UniPathway" id="UPA00148">
    <property type="reaction ID" value="UER00236"/>
</dbReference>
<gene>
    <name evidence="1" type="ORF">DP120_00535</name>
</gene>